<dbReference type="GO" id="GO:0047324">
    <property type="term" value="F:phosphoenolpyruvate-glycerone phosphotransferase activity"/>
    <property type="evidence" value="ECO:0007669"/>
    <property type="project" value="UniProtKB-EC"/>
</dbReference>
<organism evidence="10 11">
    <name type="scientific">Sporolituus thermophilus DSM 23256</name>
    <dbReference type="NCBI Taxonomy" id="1123285"/>
    <lineage>
        <taxon>Bacteria</taxon>
        <taxon>Bacillati</taxon>
        <taxon>Bacillota</taxon>
        <taxon>Negativicutes</taxon>
        <taxon>Selenomonadales</taxon>
        <taxon>Sporomusaceae</taxon>
        <taxon>Sporolituus</taxon>
    </lineage>
</organism>
<dbReference type="GO" id="GO:0005829">
    <property type="term" value="C:cytosol"/>
    <property type="evidence" value="ECO:0007669"/>
    <property type="project" value="TreeGrafter"/>
</dbReference>
<sequence>MTQATVVAAIQAVGEAIIAQKQFLTDLDAAIGDADHGINMARGFEQVIAKLSAATNEIGATLKLVGMTLISTVGGASGPLYGTAFLRAAAASQGKTNLDRHTAQAMFAAAVNGIKERGKATSGDKTMLDALEPALAAFADAIAAGKSLPACLDAACTAAYGGVEYTKTIPAAKGRASYLGERSIGHQDPGATSSYLMLKALADFCRQTKLDWE</sequence>
<accession>A0A1G7L9H9</accession>
<evidence type="ECO:0000256" key="5">
    <source>
        <dbReference type="ARBA" id="ARBA00022777"/>
    </source>
</evidence>
<dbReference type="PANTHER" id="PTHR28629">
    <property type="entry name" value="TRIOKINASE/FMN CYCLASE"/>
    <property type="match status" value="1"/>
</dbReference>
<comment type="function">
    <text evidence="8">ADP-binding subunit of the dihydroxyacetone kinase, which is responsible for the phosphoenolpyruvate (PEP)-dependent phosphorylation of dihydroxyacetone. DhaL-ADP is converted to DhaL-ATP via a phosphoryl group transfer from DhaM and transmits it to dihydroxyacetone binds to DhaK.</text>
</comment>
<dbReference type="AlphaFoldDB" id="A0A1G7L9H9"/>
<dbReference type="GO" id="GO:0004371">
    <property type="term" value="F:glycerone kinase activity"/>
    <property type="evidence" value="ECO:0007669"/>
    <property type="project" value="InterPro"/>
</dbReference>
<dbReference type="PANTHER" id="PTHR28629:SF4">
    <property type="entry name" value="TRIOKINASE_FMN CYCLASE"/>
    <property type="match status" value="1"/>
</dbReference>
<dbReference type="FunFam" id="1.25.40.340:FF:000002">
    <property type="entry name" value="Dihydroxyacetone kinase, L subunit"/>
    <property type="match status" value="1"/>
</dbReference>
<dbReference type="SMART" id="SM01120">
    <property type="entry name" value="Dak2"/>
    <property type="match status" value="1"/>
</dbReference>
<dbReference type="InterPro" id="IPR004007">
    <property type="entry name" value="DhaL_dom"/>
</dbReference>
<evidence type="ECO:0000256" key="4">
    <source>
        <dbReference type="ARBA" id="ARBA00022679"/>
    </source>
</evidence>
<dbReference type="Gene3D" id="1.25.40.340">
    <property type="match status" value="1"/>
</dbReference>
<dbReference type="STRING" id="1123285.SAMN05660235_01677"/>
<proteinExistence type="predicted"/>
<reference evidence="11" key="1">
    <citation type="submission" date="2016-10" db="EMBL/GenBank/DDBJ databases">
        <authorList>
            <person name="Varghese N."/>
            <person name="Submissions S."/>
        </authorList>
    </citation>
    <scope>NUCLEOTIDE SEQUENCE [LARGE SCALE GENOMIC DNA]</scope>
    <source>
        <strain evidence="11">DSM 23256</strain>
    </source>
</reference>
<dbReference type="InterPro" id="IPR036117">
    <property type="entry name" value="DhaL_dom_sf"/>
</dbReference>
<keyword evidence="11" id="KW-1185">Reference proteome</keyword>
<evidence type="ECO:0000256" key="6">
    <source>
        <dbReference type="ARBA" id="ARBA00022798"/>
    </source>
</evidence>
<evidence type="ECO:0000256" key="8">
    <source>
        <dbReference type="ARBA" id="ARBA00055771"/>
    </source>
</evidence>
<name>A0A1G7L9H9_9FIRM</name>
<evidence type="ECO:0000256" key="3">
    <source>
        <dbReference type="ARBA" id="ARBA00012095"/>
    </source>
</evidence>
<dbReference type="EC" id="2.7.1.121" evidence="3"/>
<protein>
    <recommendedName>
        <fullName evidence="3">phosphoenolpyruvate--glycerone phosphotransferase</fullName>
        <ecNumber evidence="3">2.7.1.121</ecNumber>
    </recommendedName>
</protein>
<dbReference type="Proteomes" id="UP000243333">
    <property type="component" value="Unassembled WGS sequence"/>
</dbReference>
<evidence type="ECO:0000313" key="11">
    <source>
        <dbReference type="Proteomes" id="UP000243333"/>
    </source>
</evidence>
<comment type="pathway">
    <text evidence="2">Polyol metabolism; glycerol degradation.</text>
</comment>
<dbReference type="InterPro" id="IPR050861">
    <property type="entry name" value="Dihydroxyacetone_Kinase"/>
</dbReference>
<dbReference type="GO" id="GO:0019563">
    <property type="term" value="P:glycerol catabolic process"/>
    <property type="evidence" value="ECO:0007669"/>
    <property type="project" value="TreeGrafter"/>
</dbReference>
<evidence type="ECO:0000256" key="1">
    <source>
        <dbReference type="ARBA" id="ARBA00001113"/>
    </source>
</evidence>
<dbReference type="OrthoDB" id="9800291at2"/>
<keyword evidence="6" id="KW-0319">Glycerol metabolism</keyword>
<dbReference type="NCBIfam" id="TIGR02365">
    <property type="entry name" value="dha_L_ycgS"/>
    <property type="match status" value="1"/>
</dbReference>
<evidence type="ECO:0000256" key="2">
    <source>
        <dbReference type="ARBA" id="ARBA00004745"/>
    </source>
</evidence>
<keyword evidence="4" id="KW-0808">Transferase</keyword>
<evidence type="ECO:0000259" key="9">
    <source>
        <dbReference type="PROSITE" id="PS51480"/>
    </source>
</evidence>
<dbReference type="PROSITE" id="PS51480">
    <property type="entry name" value="DHAL"/>
    <property type="match status" value="1"/>
</dbReference>
<evidence type="ECO:0000313" key="10">
    <source>
        <dbReference type="EMBL" id="SDF46036.1"/>
    </source>
</evidence>
<dbReference type="InterPro" id="IPR012737">
    <property type="entry name" value="DhaK_L_YcgS"/>
</dbReference>
<comment type="catalytic activity">
    <reaction evidence="1">
        <text>dihydroxyacetone + phosphoenolpyruvate = dihydroxyacetone phosphate + pyruvate</text>
        <dbReference type="Rhea" id="RHEA:18381"/>
        <dbReference type="ChEBI" id="CHEBI:15361"/>
        <dbReference type="ChEBI" id="CHEBI:16016"/>
        <dbReference type="ChEBI" id="CHEBI:57642"/>
        <dbReference type="ChEBI" id="CHEBI:58702"/>
        <dbReference type="EC" id="2.7.1.121"/>
    </reaction>
</comment>
<dbReference type="Pfam" id="PF02734">
    <property type="entry name" value="Dak2"/>
    <property type="match status" value="1"/>
</dbReference>
<dbReference type="RefSeq" id="WP_093689886.1">
    <property type="nucleotide sequence ID" value="NZ_FNBU01000011.1"/>
</dbReference>
<evidence type="ECO:0000256" key="7">
    <source>
        <dbReference type="ARBA" id="ARBA00046577"/>
    </source>
</evidence>
<keyword evidence="5 10" id="KW-0418">Kinase</keyword>
<dbReference type="SUPFAM" id="SSF101473">
    <property type="entry name" value="DhaL-like"/>
    <property type="match status" value="1"/>
</dbReference>
<dbReference type="EMBL" id="FNBU01000011">
    <property type="protein sequence ID" value="SDF46036.1"/>
    <property type="molecule type" value="Genomic_DNA"/>
</dbReference>
<comment type="subunit">
    <text evidence="7">Homodimer. The dihydroxyacetone kinase complex is composed of a homodimer of DhaM, a homodimer of DhaK and the subunit DhaL.</text>
</comment>
<feature type="domain" description="DhaL" evidence="9">
    <location>
        <begin position="4"/>
        <end position="203"/>
    </location>
</feature>
<gene>
    <name evidence="10" type="ORF">SAMN05660235_01677</name>
</gene>